<dbReference type="OrthoDB" id="10252354at2759"/>
<keyword evidence="7" id="KW-1185">Reference proteome</keyword>
<feature type="compositionally biased region" description="Basic and acidic residues" evidence="4">
    <location>
        <begin position="303"/>
        <end position="314"/>
    </location>
</feature>
<gene>
    <name evidence="6" type="ORF">PSON_ATCC_30995.1.T1480120</name>
</gene>
<reference evidence="6" key="1">
    <citation type="submission" date="2021-01" db="EMBL/GenBank/DDBJ databases">
        <authorList>
            <consortium name="Genoscope - CEA"/>
            <person name="William W."/>
        </authorList>
    </citation>
    <scope>NUCLEOTIDE SEQUENCE</scope>
</reference>
<evidence type="ECO:0000256" key="4">
    <source>
        <dbReference type="SAM" id="MobiDB-lite"/>
    </source>
</evidence>
<dbReference type="PROSITE" id="PS00108">
    <property type="entry name" value="PROTEIN_KINASE_ST"/>
    <property type="match status" value="1"/>
</dbReference>
<dbReference type="GO" id="GO:0004674">
    <property type="term" value="F:protein serine/threonine kinase activity"/>
    <property type="evidence" value="ECO:0007669"/>
    <property type="project" value="TreeGrafter"/>
</dbReference>
<protein>
    <recommendedName>
        <fullName evidence="5">Protein kinase domain-containing protein</fullName>
    </recommendedName>
</protein>
<dbReference type="Proteomes" id="UP000692954">
    <property type="component" value="Unassembled WGS sequence"/>
</dbReference>
<keyword evidence="2" id="KW-0547">Nucleotide-binding</keyword>
<evidence type="ECO:0000256" key="1">
    <source>
        <dbReference type="ARBA" id="ARBA00011245"/>
    </source>
</evidence>
<comment type="subunit">
    <text evidence="1">Monomer.</text>
</comment>
<accession>A0A8S1R9J0</accession>
<evidence type="ECO:0000256" key="3">
    <source>
        <dbReference type="ARBA" id="ARBA00022840"/>
    </source>
</evidence>
<dbReference type="PANTHER" id="PTHR24346:SF30">
    <property type="entry name" value="MATERNAL EMBRYONIC LEUCINE ZIPPER KINASE"/>
    <property type="match status" value="1"/>
</dbReference>
<evidence type="ECO:0000259" key="5">
    <source>
        <dbReference type="PROSITE" id="PS50011"/>
    </source>
</evidence>
<dbReference type="InterPro" id="IPR008271">
    <property type="entry name" value="Ser/Thr_kinase_AS"/>
</dbReference>
<comment type="caution">
    <text evidence="6">The sequence shown here is derived from an EMBL/GenBank/DDBJ whole genome shotgun (WGS) entry which is preliminary data.</text>
</comment>
<feature type="region of interest" description="Disordered" evidence="4">
    <location>
        <begin position="295"/>
        <end position="314"/>
    </location>
</feature>
<name>A0A8S1R9J0_9CILI</name>
<dbReference type="InterPro" id="IPR000719">
    <property type="entry name" value="Prot_kinase_dom"/>
</dbReference>
<feature type="domain" description="Protein kinase" evidence="5">
    <location>
        <begin position="1"/>
        <end position="206"/>
    </location>
</feature>
<dbReference type="Pfam" id="PF00069">
    <property type="entry name" value="Pkinase"/>
    <property type="match status" value="1"/>
</dbReference>
<dbReference type="PANTHER" id="PTHR24346">
    <property type="entry name" value="MAP/MICROTUBULE AFFINITY-REGULATING KINASE"/>
    <property type="match status" value="1"/>
</dbReference>
<evidence type="ECO:0000313" key="7">
    <source>
        <dbReference type="Proteomes" id="UP000692954"/>
    </source>
</evidence>
<organism evidence="6 7">
    <name type="scientific">Paramecium sonneborni</name>
    <dbReference type="NCBI Taxonomy" id="65129"/>
    <lineage>
        <taxon>Eukaryota</taxon>
        <taxon>Sar</taxon>
        <taxon>Alveolata</taxon>
        <taxon>Ciliophora</taxon>
        <taxon>Intramacronucleata</taxon>
        <taxon>Oligohymenophorea</taxon>
        <taxon>Peniculida</taxon>
        <taxon>Parameciidae</taxon>
        <taxon>Paramecium</taxon>
    </lineage>
</organism>
<keyword evidence="3" id="KW-0067">ATP-binding</keyword>
<dbReference type="GO" id="GO:0005524">
    <property type="term" value="F:ATP binding"/>
    <property type="evidence" value="ECO:0007669"/>
    <property type="project" value="UniProtKB-KW"/>
</dbReference>
<dbReference type="AlphaFoldDB" id="A0A8S1R9J0"/>
<dbReference type="GO" id="GO:0005737">
    <property type="term" value="C:cytoplasm"/>
    <property type="evidence" value="ECO:0007669"/>
    <property type="project" value="TreeGrafter"/>
</dbReference>
<dbReference type="SMART" id="SM00220">
    <property type="entry name" value="S_TKc"/>
    <property type="match status" value="1"/>
</dbReference>
<proteinExistence type="predicted"/>
<dbReference type="FunFam" id="1.10.510.10:FF:000571">
    <property type="entry name" value="Maternal embryonic leucine zipper kinase"/>
    <property type="match status" value="1"/>
</dbReference>
<dbReference type="GO" id="GO:0035556">
    <property type="term" value="P:intracellular signal transduction"/>
    <property type="evidence" value="ECO:0007669"/>
    <property type="project" value="TreeGrafter"/>
</dbReference>
<evidence type="ECO:0000313" key="6">
    <source>
        <dbReference type="EMBL" id="CAD8124023.1"/>
    </source>
</evidence>
<dbReference type="PROSITE" id="PS50011">
    <property type="entry name" value="PROTEIN_KINASE_DOM"/>
    <property type="match status" value="1"/>
</dbReference>
<sequence length="314" mass="36003">MKNLRHKNMIKIINCYTLPSMQVVLIMEFLEGRDLVDQQLEKGKLTEEEARVIFRQIADAICYCHDQKLVHRDLKLENILLTSKTDKQVKIIDFGIATVATNFIIDKIDLGSLSYMPPEMISGQIQSIRPSIDIWAMGVILFALVCGTLPFTRPIQEQTIQNILNLKYQFPNINLSKEYKELVQCMLHPDPNERYSAYQVLGHPWLRKSQSTLQAPSKLFPKGIIKRDYTKISGGNNGNSKNLMTSSMMVGRDFTCLQQNKANYSNGLESPTLIILNPSQIKPYESIKKQTEILEAQEPEQQQDEKKLIKTVRE</sequence>
<evidence type="ECO:0000256" key="2">
    <source>
        <dbReference type="ARBA" id="ARBA00022741"/>
    </source>
</evidence>
<dbReference type="EMBL" id="CAJJDN010000148">
    <property type="protein sequence ID" value="CAD8124023.1"/>
    <property type="molecule type" value="Genomic_DNA"/>
</dbReference>